<dbReference type="PANTHER" id="PTHR11913">
    <property type="entry name" value="COFILIN-RELATED"/>
    <property type="match status" value="1"/>
</dbReference>
<dbReference type="PROSITE" id="PS51263">
    <property type="entry name" value="ADF_H"/>
    <property type="match status" value="1"/>
</dbReference>
<evidence type="ECO:0000256" key="2">
    <source>
        <dbReference type="ARBA" id="ARBA00023203"/>
    </source>
</evidence>
<evidence type="ECO:0000313" key="5">
    <source>
        <dbReference type="Proteomes" id="UP000324585"/>
    </source>
</evidence>
<accession>A0A5J4Z6P4</accession>
<evidence type="ECO:0000313" key="4">
    <source>
        <dbReference type="EMBL" id="KAA8498694.1"/>
    </source>
</evidence>
<keyword evidence="2" id="KW-0009">Actin-binding</keyword>
<dbReference type="InterPro" id="IPR002108">
    <property type="entry name" value="ADF-H"/>
</dbReference>
<comment type="similarity">
    <text evidence="1">Belongs to the actin-binding proteins ADF family.</text>
</comment>
<proteinExistence type="inferred from homology"/>
<dbReference type="OMA" id="VYDFEFL"/>
<dbReference type="Proteomes" id="UP000324585">
    <property type="component" value="Unassembled WGS sequence"/>
</dbReference>
<comment type="caution">
    <text evidence="4">The sequence shown here is derived from an EMBL/GenBank/DDBJ whole genome shotgun (WGS) entry which is preliminary data.</text>
</comment>
<protein>
    <submittedName>
        <fullName evidence="4">Cofilin</fullName>
    </submittedName>
</protein>
<reference evidence="5" key="1">
    <citation type="journal article" date="2019" name="Nat. Commun.">
        <title>Expansion of phycobilisome linker gene families in mesophilic red algae.</title>
        <authorList>
            <person name="Lee J."/>
            <person name="Kim D."/>
            <person name="Bhattacharya D."/>
            <person name="Yoon H.S."/>
        </authorList>
    </citation>
    <scope>NUCLEOTIDE SEQUENCE [LARGE SCALE GENOMIC DNA]</scope>
    <source>
        <strain evidence="5">CCMP 1328</strain>
    </source>
</reference>
<dbReference type="InterPro" id="IPR029006">
    <property type="entry name" value="ADF-H/Gelsolin-like_dom_sf"/>
</dbReference>
<dbReference type="GO" id="GO:0015629">
    <property type="term" value="C:actin cytoskeleton"/>
    <property type="evidence" value="ECO:0007669"/>
    <property type="project" value="InterPro"/>
</dbReference>
<dbReference type="SMART" id="SM00102">
    <property type="entry name" value="ADF"/>
    <property type="match status" value="1"/>
</dbReference>
<organism evidence="4 5">
    <name type="scientific">Porphyridium purpureum</name>
    <name type="common">Red alga</name>
    <name type="synonym">Porphyridium cruentum</name>
    <dbReference type="NCBI Taxonomy" id="35688"/>
    <lineage>
        <taxon>Eukaryota</taxon>
        <taxon>Rhodophyta</taxon>
        <taxon>Bangiophyceae</taxon>
        <taxon>Porphyridiales</taxon>
        <taxon>Porphyridiaceae</taxon>
        <taxon>Porphyridium</taxon>
    </lineage>
</organism>
<dbReference type="GO" id="GO:0030042">
    <property type="term" value="P:actin filament depolymerization"/>
    <property type="evidence" value="ECO:0007669"/>
    <property type="project" value="InterPro"/>
</dbReference>
<dbReference type="AlphaFoldDB" id="A0A5J4Z6P4"/>
<dbReference type="InterPro" id="IPR017904">
    <property type="entry name" value="ADF/Cofilin"/>
</dbReference>
<dbReference type="Gene3D" id="3.40.20.10">
    <property type="entry name" value="Severin"/>
    <property type="match status" value="1"/>
</dbReference>
<dbReference type="CDD" id="cd11286">
    <property type="entry name" value="ADF_cofilin_like"/>
    <property type="match status" value="1"/>
</dbReference>
<dbReference type="Pfam" id="PF00241">
    <property type="entry name" value="Cofilin_ADF"/>
    <property type="match status" value="1"/>
</dbReference>
<gene>
    <name evidence="4" type="ORF">FVE85_6279</name>
</gene>
<name>A0A5J4Z6P4_PORPP</name>
<dbReference type="OrthoDB" id="10249245at2759"/>
<keyword evidence="5" id="KW-1185">Reference proteome</keyword>
<dbReference type="GO" id="GO:0003779">
    <property type="term" value="F:actin binding"/>
    <property type="evidence" value="ECO:0007669"/>
    <property type="project" value="UniProtKB-KW"/>
</dbReference>
<evidence type="ECO:0000256" key="1">
    <source>
        <dbReference type="ARBA" id="ARBA00006844"/>
    </source>
</evidence>
<feature type="domain" description="ADF-H" evidence="3">
    <location>
        <begin position="2"/>
        <end position="143"/>
    </location>
</feature>
<evidence type="ECO:0000259" key="3">
    <source>
        <dbReference type="PROSITE" id="PS51263"/>
    </source>
</evidence>
<sequence>MASNINVPEKLKAEFDGLVHGHKYRAVIAKITPDFTSVEVESTLPALQDMVDPGPAYKEMVDMLPEHGCRYILYDFQWQSSATITHSKVILILWSSETSKVREKMIYASSQECILNAVPDIQRQVQATDEDEISYPVVLKRITS</sequence>
<dbReference type="EMBL" id="VRMN01000001">
    <property type="protein sequence ID" value="KAA8498694.1"/>
    <property type="molecule type" value="Genomic_DNA"/>
</dbReference>
<dbReference type="SUPFAM" id="SSF55753">
    <property type="entry name" value="Actin depolymerizing proteins"/>
    <property type="match status" value="1"/>
</dbReference>